<evidence type="ECO:0000313" key="2">
    <source>
        <dbReference type="EMBL" id="OKL51169.1"/>
    </source>
</evidence>
<feature type="transmembrane region" description="Helical" evidence="1">
    <location>
        <begin position="100"/>
        <end position="119"/>
    </location>
</feature>
<feature type="transmembrane region" description="Helical" evidence="1">
    <location>
        <begin position="56"/>
        <end position="80"/>
    </location>
</feature>
<name>A0A1Q5PUN9_9ACTO</name>
<comment type="caution">
    <text evidence="2">The sequence shown here is derived from an EMBL/GenBank/DDBJ whole genome shotgun (WGS) entry which is preliminary data.</text>
</comment>
<evidence type="ECO:0000256" key="1">
    <source>
        <dbReference type="SAM" id="Phobius"/>
    </source>
</evidence>
<gene>
    <name evidence="2" type="ORF">BSZ40_08785</name>
</gene>
<dbReference type="EMBL" id="MQVS01000009">
    <property type="protein sequence ID" value="OKL51169.1"/>
    <property type="molecule type" value="Genomic_DNA"/>
</dbReference>
<organism evidence="2 3">
    <name type="scientific">Buchananella hordeovulneris</name>
    <dbReference type="NCBI Taxonomy" id="52770"/>
    <lineage>
        <taxon>Bacteria</taxon>
        <taxon>Bacillati</taxon>
        <taxon>Actinomycetota</taxon>
        <taxon>Actinomycetes</taxon>
        <taxon>Actinomycetales</taxon>
        <taxon>Actinomycetaceae</taxon>
        <taxon>Buchananella</taxon>
    </lineage>
</organism>
<dbReference type="STRING" id="52770.BSZ40_08785"/>
<dbReference type="InParanoid" id="A0A1Q5PUN9"/>
<reference evidence="3" key="1">
    <citation type="submission" date="2016-12" db="EMBL/GenBank/DDBJ databases">
        <authorList>
            <person name="Meng X."/>
        </authorList>
    </citation>
    <scope>NUCLEOTIDE SEQUENCE [LARGE SCALE GENOMIC DNA]</scope>
    <source>
        <strain evidence="3">DSM 20732</strain>
    </source>
</reference>
<keyword evidence="1" id="KW-1133">Transmembrane helix</keyword>
<protein>
    <recommendedName>
        <fullName evidence="4">DUF2254 domain-containing protein</fullName>
    </recommendedName>
</protein>
<feature type="transmembrane region" description="Helical" evidence="1">
    <location>
        <begin position="12"/>
        <end position="36"/>
    </location>
</feature>
<accession>A0A1Q5PUN9</accession>
<dbReference type="Pfam" id="PF10011">
    <property type="entry name" value="DUF2254"/>
    <property type="match status" value="1"/>
</dbReference>
<dbReference type="Proteomes" id="UP000185612">
    <property type="component" value="Unassembled WGS sequence"/>
</dbReference>
<evidence type="ECO:0000313" key="3">
    <source>
        <dbReference type="Proteomes" id="UP000185612"/>
    </source>
</evidence>
<dbReference type="AlphaFoldDB" id="A0A1Q5PUN9"/>
<dbReference type="InterPro" id="IPR018723">
    <property type="entry name" value="DUF2254_membrane"/>
</dbReference>
<evidence type="ECO:0008006" key="4">
    <source>
        <dbReference type="Google" id="ProtNLM"/>
    </source>
</evidence>
<keyword evidence="3" id="KW-1185">Reference proteome</keyword>
<feature type="transmembrane region" description="Helical" evidence="1">
    <location>
        <begin position="131"/>
        <end position="152"/>
    </location>
</feature>
<proteinExistence type="predicted"/>
<keyword evidence="1" id="KW-0472">Membrane</keyword>
<keyword evidence="1" id="KW-0812">Transmembrane</keyword>
<sequence length="407" mass="44379">MFNRLRQALAARLWAWPLLAGVVAALAASILGRVVVPAEGALAQWLWPGDTEAAASMLSFIASTTLTVLTTTISMTLIVIQVSAGNFSHQLPRDFISSPAVRGIISVYVGVFIYALLLLRSLDTSVKRPPQLAITLSMVLVVAAVATFIWYVSRVVTMVRADSIIAASARRVVTRARATFKEDGQAVARPQVPADAQLLRAGQFGYVQQVDLEHAASWAKEHDGTVVINVCPGDVVLAGDVLAHYWSAENDELPAVVYLAMERVSGADYSLGLQQLFDIAVRALSPGTNDPTTARHAVLQAAAVLQELTELPMVPHTRFADERLTVWARVRDQRYLVHEFVRGVRRYAGGEPDVLVALLRLLSVVGDSDDPQLQQAVEKEREKLLAVAEANLDDVDEFAWVRQAATW</sequence>